<sequence length="206" mass="22853">MHRLRELHIVIADAGSMYGARLPVSQMPALQSLRIVGADERVMPHPVLLEAFLSTLSEALHLRSLEYGAETFLNIAVPSGCDISAAILDPVTTVSNPHLVNALVKVSLLDLAGTADFDDHDGIQIIDLSRIFRQCTRLHTIKLVHSDQFDDVWQLCGLADLPESVKVIKLFGDSLPCMCPMREDVKWIEYHPCHGEVDGVQIHLYP</sequence>
<name>A0AAW1QSH6_9CHLO</name>
<dbReference type="EMBL" id="JALJOR010000002">
    <property type="protein sequence ID" value="KAK9824429.1"/>
    <property type="molecule type" value="Genomic_DNA"/>
</dbReference>
<keyword evidence="2" id="KW-1185">Reference proteome</keyword>
<evidence type="ECO:0000313" key="1">
    <source>
        <dbReference type="EMBL" id="KAK9824429.1"/>
    </source>
</evidence>
<accession>A0AAW1QSH6</accession>
<protein>
    <submittedName>
        <fullName evidence="1">Uncharacterized protein</fullName>
    </submittedName>
</protein>
<dbReference type="AlphaFoldDB" id="A0AAW1QSH6"/>
<dbReference type="Proteomes" id="UP001489004">
    <property type="component" value="Unassembled WGS sequence"/>
</dbReference>
<comment type="caution">
    <text evidence="1">The sequence shown here is derived from an EMBL/GenBank/DDBJ whole genome shotgun (WGS) entry which is preliminary data.</text>
</comment>
<evidence type="ECO:0000313" key="2">
    <source>
        <dbReference type="Proteomes" id="UP001489004"/>
    </source>
</evidence>
<organism evidence="1 2">
    <name type="scientific">[Myrmecia] bisecta</name>
    <dbReference type="NCBI Taxonomy" id="41462"/>
    <lineage>
        <taxon>Eukaryota</taxon>
        <taxon>Viridiplantae</taxon>
        <taxon>Chlorophyta</taxon>
        <taxon>core chlorophytes</taxon>
        <taxon>Trebouxiophyceae</taxon>
        <taxon>Trebouxiales</taxon>
        <taxon>Trebouxiaceae</taxon>
        <taxon>Myrmecia</taxon>
    </lineage>
</organism>
<proteinExistence type="predicted"/>
<gene>
    <name evidence="1" type="ORF">WJX72_010181</name>
</gene>
<reference evidence="1 2" key="1">
    <citation type="journal article" date="2024" name="Nat. Commun.">
        <title>Phylogenomics reveals the evolutionary origins of lichenization in chlorophyte algae.</title>
        <authorList>
            <person name="Puginier C."/>
            <person name="Libourel C."/>
            <person name="Otte J."/>
            <person name="Skaloud P."/>
            <person name="Haon M."/>
            <person name="Grisel S."/>
            <person name="Petersen M."/>
            <person name="Berrin J.G."/>
            <person name="Delaux P.M."/>
            <person name="Dal Grande F."/>
            <person name="Keller J."/>
        </authorList>
    </citation>
    <scope>NUCLEOTIDE SEQUENCE [LARGE SCALE GENOMIC DNA]</scope>
    <source>
        <strain evidence="1 2">SAG 2043</strain>
    </source>
</reference>